<organism evidence="2 3">
    <name type="scientific">Actinacidiphila rubida</name>
    <dbReference type="NCBI Taxonomy" id="310780"/>
    <lineage>
        <taxon>Bacteria</taxon>
        <taxon>Bacillati</taxon>
        <taxon>Actinomycetota</taxon>
        <taxon>Actinomycetes</taxon>
        <taxon>Kitasatosporales</taxon>
        <taxon>Streptomycetaceae</taxon>
        <taxon>Actinacidiphila</taxon>
    </lineage>
</organism>
<proteinExistence type="predicted"/>
<accession>A0A1H8TRC5</accession>
<protein>
    <submittedName>
        <fullName evidence="2">Uncharacterized protein</fullName>
    </submittedName>
</protein>
<evidence type="ECO:0000313" key="3">
    <source>
        <dbReference type="Proteomes" id="UP000181951"/>
    </source>
</evidence>
<feature type="region of interest" description="Disordered" evidence="1">
    <location>
        <begin position="222"/>
        <end position="244"/>
    </location>
</feature>
<dbReference type="OrthoDB" id="3689934at2"/>
<sequence length="244" mass="27272">MSRAVPWITLRDGEEAVPESMLAIDYDRGRRPIGIRYRHELVRDRDGRGVLWVRVSQQLTATSKRLVGKPEFASMHPARQRATMDALRCQVCHGQPSRTERGYLFLEMAAHREVEGIVTAQPPVCLEHAVAGIEECRRLIEEGYVLLRSKVPRLYGVVGTVYSIVGNQIEALPPLLHEDGSDCPIPYTRRDLLPYVLASQLVRRLTGVTVVDIGEELEAAGRDRRAARRNARTGCPAHVSGHAP</sequence>
<keyword evidence="3" id="KW-1185">Reference proteome</keyword>
<evidence type="ECO:0000313" key="2">
    <source>
        <dbReference type="EMBL" id="SEO93447.1"/>
    </source>
</evidence>
<dbReference type="STRING" id="310780.SAMN05216267_105719"/>
<gene>
    <name evidence="2" type="ORF">SAMN05216267_105719</name>
</gene>
<reference evidence="2 3" key="1">
    <citation type="submission" date="2016-10" db="EMBL/GenBank/DDBJ databases">
        <authorList>
            <person name="de Groot N.N."/>
        </authorList>
    </citation>
    <scope>NUCLEOTIDE SEQUENCE [LARGE SCALE GENOMIC DNA]</scope>
    <source>
        <strain evidence="2 3">CGMCC 4.2026</strain>
    </source>
</reference>
<dbReference type="RefSeq" id="WP_069467514.1">
    <property type="nucleotide sequence ID" value="NZ_FODD01000057.1"/>
</dbReference>
<evidence type="ECO:0000256" key="1">
    <source>
        <dbReference type="SAM" id="MobiDB-lite"/>
    </source>
</evidence>
<dbReference type="Proteomes" id="UP000181951">
    <property type="component" value="Unassembled WGS sequence"/>
</dbReference>
<dbReference type="EMBL" id="FODD01000057">
    <property type="protein sequence ID" value="SEO93447.1"/>
    <property type="molecule type" value="Genomic_DNA"/>
</dbReference>
<dbReference type="AlphaFoldDB" id="A0A1H8TRC5"/>
<name>A0A1H8TRC5_9ACTN</name>